<evidence type="ECO:0000313" key="2">
    <source>
        <dbReference type="EMBL" id="GER59558.1"/>
    </source>
</evidence>
<protein>
    <submittedName>
        <fullName evidence="2">Uncharacterized protein</fullName>
    </submittedName>
</protein>
<dbReference type="OrthoDB" id="704518at2"/>
<evidence type="ECO:0000256" key="1">
    <source>
        <dbReference type="SAM" id="SignalP"/>
    </source>
</evidence>
<proteinExistence type="predicted"/>
<keyword evidence="3" id="KW-1185">Reference proteome</keyword>
<gene>
    <name evidence="2" type="ORF">ULMA_16660</name>
</gene>
<dbReference type="Proteomes" id="UP000326509">
    <property type="component" value="Unassembled WGS sequence"/>
</dbReference>
<reference evidence="2 3" key="1">
    <citation type="submission" date="2019-08" db="EMBL/GenBank/DDBJ databases">
        <title>Draft genome sequence of Ulvibacter marinus type strain NBRC 109484.</title>
        <authorList>
            <person name="Kawano K."/>
            <person name="Ushijima N."/>
            <person name="Kihara M."/>
            <person name="Itoh H."/>
        </authorList>
    </citation>
    <scope>NUCLEOTIDE SEQUENCE [LARGE SCALE GENOMIC DNA]</scope>
    <source>
        <strain evidence="2 3">NBRC 109484</strain>
    </source>
</reference>
<organism evidence="2 3">
    <name type="scientific">Patiriisocius marinus</name>
    <dbReference type="NCBI Taxonomy" id="1397112"/>
    <lineage>
        <taxon>Bacteria</taxon>
        <taxon>Pseudomonadati</taxon>
        <taxon>Bacteroidota</taxon>
        <taxon>Flavobacteriia</taxon>
        <taxon>Flavobacteriales</taxon>
        <taxon>Flavobacteriaceae</taxon>
        <taxon>Patiriisocius</taxon>
    </lineage>
</organism>
<accession>A0A5J4J0R6</accession>
<name>A0A5J4J0R6_9FLAO</name>
<dbReference type="RefSeq" id="WP_151673950.1">
    <property type="nucleotide sequence ID" value="NZ_BKCG01000003.1"/>
</dbReference>
<feature type="signal peptide" evidence="1">
    <location>
        <begin position="1"/>
        <end position="19"/>
    </location>
</feature>
<dbReference type="AlphaFoldDB" id="A0A5J4J0R6"/>
<keyword evidence="1" id="KW-0732">Signal</keyword>
<evidence type="ECO:0000313" key="3">
    <source>
        <dbReference type="Proteomes" id="UP000326509"/>
    </source>
</evidence>
<comment type="caution">
    <text evidence="2">The sequence shown here is derived from an EMBL/GenBank/DDBJ whole genome shotgun (WGS) entry which is preliminary data.</text>
</comment>
<dbReference type="EMBL" id="BKCG01000003">
    <property type="protein sequence ID" value="GER59558.1"/>
    <property type="molecule type" value="Genomic_DNA"/>
</dbReference>
<feature type="chain" id="PRO_5023890945" evidence="1">
    <location>
        <begin position="20"/>
        <end position="196"/>
    </location>
</feature>
<sequence length="196" mass="22720">MYKIIITISLTIVSIVVNAQEKTHPKLLTNDAQWGVETFNLPTGFAQEMTLKGFEEAIFHPDWSNIEKPGFWSYVFTWSVVSDSLINEKDIEQNLILYFDGLVDIPKDTVIAPKRPSSALIIQTTKNNNNSKYIGKVRLYDRFKTKQMLRLNLTVEQKLCPQQKKSILIFRFSPKSLEHDIWKQLNTLILRDTICN</sequence>